<dbReference type="PANTHER" id="PTHR33540">
    <property type="entry name" value="TRNA THREONYLCARBAMOYLADENOSINE BIOSYNTHESIS PROTEIN TSAE"/>
    <property type="match status" value="1"/>
</dbReference>
<evidence type="ECO:0000313" key="14">
    <source>
        <dbReference type="Proteomes" id="UP001165378"/>
    </source>
</evidence>
<name>A0AA41Q214_9ACTN</name>
<feature type="region of interest" description="Disordered" evidence="12">
    <location>
        <begin position="122"/>
        <end position="151"/>
    </location>
</feature>
<evidence type="ECO:0000256" key="12">
    <source>
        <dbReference type="SAM" id="MobiDB-lite"/>
    </source>
</evidence>
<dbReference type="InterPro" id="IPR027417">
    <property type="entry name" value="P-loop_NTPase"/>
</dbReference>
<dbReference type="AlphaFoldDB" id="A0AA41Q214"/>
<evidence type="ECO:0000256" key="3">
    <source>
        <dbReference type="ARBA" id="ARBA00019010"/>
    </source>
</evidence>
<reference evidence="13" key="1">
    <citation type="submission" date="2022-01" db="EMBL/GenBank/DDBJ databases">
        <title>Genome-Based Taxonomic Classification of the Phylum Actinobacteria.</title>
        <authorList>
            <person name="Gao Y."/>
        </authorList>
    </citation>
    <scope>NUCLEOTIDE SEQUENCE</scope>
    <source>
        <strain evidence="13">KLBMP 8922</strain>
    </source>
</reference>
<keyword evidence="6" id="KW-0479">Metal-binding</keyword>
<dbReference type="Gene3D" id="3.40.50.300">
    <property type="entry name" value="P-loop containing nucleotide triphosphate hydrolases"/>
    <property type="match status" value="1"/>
</dbReference>
<evidence type="ECO:0000256" key="5">
    <source>
        <dbReference type="ARBA" id="ARBA00022694"/>
    </source>
</evidence>
<dbReference type="RefSeq" id="WP_235054836.1">
    <property type="nucleotide sequence ID" value="NZ_JAKFHA010000014.1"/>
</dbReference>
<dbReference type="InterPro" id="IPR003442">
    <property type="entry name" value="T6A_TsaE"/>
</dbReference>
<organism evidence="13 14">
    <name type="scientific">Yinghuangia soli</name>
    <dbReference type="NCBI Taxonomy" id="2908204"/>
    <lineage>
        <taxon>Bacteria</taxon>
        <taxon>Bacillati</taxon>
        <taxon>Actinomycetota</taxon>
        <taxon>Actinomycetes</taxon>
        <taxon>Kitasatosporales</taxon>
        <taxon>Streptomycetaceae</taxon>
        <taxon>Yinghuangia</taxon>
    </lineage>
</organism>
<comment type="similarity">
    <text evidence="2">Belongs to the TsaE family.</text>
</comment>
<keyword evidence="14" id="KW-1185">Reference proteome</keyword>
<keyword evidence="9" id="KW-0460">Magnesium</keyword>
<protein>
    <recommendedName>
        <fullName evidence="3">tRNA threonylcarbamoyladenosine biosynthesis protein TsaE</fullName>
    </recommendedName>
    <alternativeName>
        <fullName evidence="11">t(6)A37 threonylcarbamoyladenosine biosynthesis protein TsaE</fullName>
    </alternativeName>
</protein>
<accession>A0AA41Q214</accession>
<keyword evidence="7" id="KW-0547">Nucleotide-binding</keyword>
<dbReference type="NCBIfam" id="TIGR00150">
    <property type="entry name" value="T6A_YjeE"/>
    <property type="match status" value="1"/>
</dbReference>
<keyword evidence="8" id="KW-0067">ATP-binding</keyword>
<comment type="function">
    <text evidence="10">Required for the formation of a threonylcarbamoyl group on adenosine at position 37 (t(6)A37) in tRNAs that read codons beginning with adenine. Is involved in the transfer of the threonylcarbamoyl moiety of threonylcarbamoyl-AMP (TC-AMP) to the N6 group of A37, together with TsaD and TsaB. TsaE seems to play an indirect role in the t(6)A biosynthesis pathway, possibly in regulating the core enzymatic function of TsaD.</text>
</comment>
<keyword evidence="5" id="KW-0819">tRNA processing</keyword>
<dbReference type="GO" id="GO:0005737">
    <property type="term" value="C:cytoplasm"/>
    <property type="evidence" value="ECO:0007669"/>
    <property type="project" value="UniProtKB-SubCell"/>
</dbReference>
<sequence>MRDLGRRLAGLLRGGDLLVLSGGLGAGKTTMTQGLGAGLGVRGAVTSPTFVIARVHPSLVGGPALVHVDAYRLGATSDVAGEVDDLDLDASLDESVTVVEWGEGKVEDLNEDRLTVVIERAEGEDAADGGGTDADADVDPPSDPRTVILRGHGPRWAGVDVAEALTRD</sequence>
<comment type="caution">
    <text evidence="13">The sequence shown here is derived from an EMBL/GenBank/DDBJ whole genome shotgun (WGS) entry which is preliminary data.</text>
</comment>
<dbReference type="SUPFAM" id="SSF52540">
    <property type="entry name" value="P-loop containing nucleoside triphosphate hydrolases"/>
    <property type="match status" value="1"/>
</dbReference>
<dbReference type="PANTHER" id="PTHR33540:SF2">
    <property type="entry name" value="TRNA THREONYLCARBAMOYLADENOSINE BIOSYNTHESIS PROTEIN TSAE"/>
    <property type="match status" value="1"/>
</dbReference>
<evidence type="ECO:0000256" key="6">
    <source>
        <dbReference type="ARBA" id="ARBA00022723"/>
    </source>
</evidence>
<dbReference type="GO" id="GO:0005524">
    <property type="term" value="F:ATP binding"/>
    <property type="evidence" value="ECO:0007669"/>
    <property type="project" value="UniProtKB-KW"/>
</dbReference>
<proteinExistence type="inferred from homology"/>
<gene>
    <name evidence="13" type="primary">tsaE</name>
    <name evidence="13" type="ORF">LZ495_23175</name>
</gene>
<comment type="subcellular location">
    <subcellularLocation>
        <location evidence="1">Cytoplasm</location>
    </subcellularLocation>
</comment>
<dbReference type="GO" id="GO:0002949">
    <property type="term" value="P:tRNA threonylcarbamoyladenosine modification"/>
    <property type="evidence" value="ECO:0007669"/>
    <property type="project" value="InterPro"/>
</dbReference>
<evidence type="ECO:0000256" key="8">
    <source>
        <dbReference type="ARBA" id="ARBA00022840"/>
    </source>
</evidence>
<evidence type="ECO:0000256" key="4">
    <source>
        <dbReference type="ARBA" id="ARBA00022490"/>
    </source>
</evidence>
<evidence type="ECO:0000256" key="2">
    <source>
        <dbReference type="ARBA" id="ARBA00007599"/>
    </source>
</evidence>
<evidence type="ECO:0000256" key="1">
    <source>
        <dbReference type="ARBA" id="ARBA00004496"/>
    </source>
</evidence>
<evidence type="ECO:0000256" key="10">
    <source>
        <dbReference type="ARBA" id="ARBA00024908"/>
    </source>
</evidence>
<keyword evidence="4" id="KW-0963">Cytoplasm</keyword>
<dbReference type="EMBL" id="JAKFHA010000014">
    <property type="protein sequence ID" value="MCF2530104.1"/>
    <property type="molecule type" value="Genomic_DNA"/>
</dbReference>
<dbReference type="Proteomes" id="UP001165378">
    <property type="component" value="Unassembled WGS sequence"/>
</dbReference>
<evidence type="ECO:0000313" key="13">
    <source>
        <dbReference type="EMBL" id="MCF2530104.1"/>
    </source>
</evidence>
<evidence type="ECO:0000256" key="9">
    <source>
        <dbReference type="ARBA" id="ARBA00022842"/>
    </source>
</evidence>
<dbReference type="GO" id="GO:0046872">
    <property type="term" value="F:metal ion binding"/>
    <property type="evidence" value="ECO:0007669"/>
    <property type="project" value="UniProtKB-KW"/>
</dbReference>
<evidence type="ECO:0000256" key="7">
    <source>
        <dbReference type="ARBA" id="ARBA00022741"/>
    </source>
</evidence>
<evidence type="ECO:0000256" key="11">
    <source>
        <dbReference type="ARBA" id="ARBA00032441"/>
    </source>
</evidence>
<dbReference type="Pfam" id="PF02367">
    <property type="entry name" value="TsaE"/>
    <property type="match status" value="1"/>
</dbReference>